<keyword evidence="1" id="KW-0732">Signal</keyword>
<feature type="signal peptide" evidence="1">
    <location>
        <begin position="1"/>
        <end position="17"/>
    </location>
</feature>
<feature type="chain" id="PRO_5032659005" evidence="1">
    <location>
        <begin position="18"/>
        <end position="78"/>
    </location>
</feature>
<name>A0A839Z402_9SPHN</name>
<keyword evidence="3" id="KW-1185">Reference proteome</keyword>
<comment type="caution">
    <text evidence="2">The sequence shown here is derived from an EMBL/GenBank/DDBJ whole genome shotgun (WGS) entry which is preliminary data.</text>
</comment>
<sequence>MTLLLALSMVAAAPQQAAQPAPAAPLVQRASARASVRIVKPFRLVAGDMREVEGASRRTTQVSDRDGQLRQATLVEFE</sequence>
<evidence type="ECO:0000313" key="2">
    <source>
        <dbReference type="EMBL" id="MBB3764817.1"/>
    </source>
</evidence>
<dbReference type="RefSeq" id="WP_183934183.1">
    <property type="nucleotide sequence ID" value="NZ_JACICF010000002.1"/>
</dbReference>
<dbReference type="EMBL" id="JACICF010000002">
    <property type="protein sequence ID" value="MBB3764817.1"/>
    <property type="molecule type" value="Genomic_DNA"/>
</dbReference>
<reference evidence="2 3" key="1">
    <citation type="submission" date="2020-08" db="EMBL/GenBank/DDBJ databases">
        <title>Genomic Encyclopedia of Type Strains, Phase IV (KMG-IV): sequencing the most valuable type-strain genomes for metagenomic binning, comparative biology and taxonomic classification.</title>
        <authorList>
            <person name="Goeker M."/>
        </authorList>
    </citation>
    <scope>NUCLEOTIDE SEQUENCE [LARGE SCALE GENOMIC DNA]</scope>
    <source>
        <strain evidence="2 3">DSM 24194</strain>
    </source>
</reference>
<dbReference type="Proteomes" id="UP000578569">
    <property type="component" value="Unassembled WGS sequence"/>
</dbReference>
<accession>A0A839Z402</accession>
<proteinExistence type="predicted"/>
<organism evidence="2 3">
    <name type="scientific">Sphingomicrobium lutaoense</name>
    <dbReference type="NCBI Taxonomy" id="515949"/>
    <lineage>
        <taxon>Bacteria</taxon>
        <taxon>Pseudomonadati</taxon>
        <taxon>Pseudomonadota</taxon>
        <taxon>Alphaproteobacteria</taxon>
        <taxon>Sphingomonadales</taxon>
        <taxon>Sphingomonadaceae</taxon>
        <taxon>Sphingomicrobium</taxon>
    </lineage>
</organism>
<protein>
    <submittedName>
        <fullName evidence="2">Uncharacterized protein</fullName>
    </submittedName>
</protein>
<gene>
    <name evidence="2" type="ORF">FHS50_001879</name>
</gene>
<dbReference type="AlphaFoldDB" id="A0A839Z402"/>
<evidence type="ECO:0000313" key="3">
    <source>
        <dbReference type="Proteomes" id="UP000578569"/>
    </source>
</evidence>
<evidence type="ECO:0000256" key="1">
    <source>
        <dbReference type="SAM" id="SignalP"/>
    </source>
</evidence>